<reference evidence="9 10" key="1">
    <citation type="submission" date="2010-05" db="EMBL/GenBank/DDBJ databases">
        <title>Genomic analysis of two different pathotype strains of Infectious bronchitis virus isolated in China.</title>
        <authorList>
            <person name="Li L."/>
            <person name="Xue C."/>
            <person name="Kong Q."/>
            <person name="Bi Y."/>
            <person name="Cao Y."/>
        </authorList>
    </citation>
    <scope>NUCLEOTIDE SEQUENCE [LARGE SCALE GENOMIC DNA]</scope>
    <source>
        <strain evidence="9">CQ04-1</strain>
    </source>
</reference>
<feature type="topological domain" description="Virion surface" evidence="7">
    <location>
        <begin position="1"/>
        <end position="10"/>
    </location>
</feature>
<feature type="topological domain" description="Intravirion" evidence="7">
    <location>
        <begin position="32"/>
        <end position="119"/>
    </location>
</feature>
<evidence type="ECO:0000256" key="6">
    <source>
        <dbReference type="ARBA" id="ARBA00023136"/>
    </source>
</evidence>
<dbReference type="GO" id="GO:0046760">
    <property type="term" value="P:viral budding from Golgi membrane"/>
    <property type="evidence" value="ECO:0007669"/>
    <property type="project" value="UniProtKB-UniRule"/>
</dbReference>
<comment type="function">
    <text evidence="7">Plays a central role in virus morphogenesis and assembly. Acts as a viroporin and self-assembles in host membranes forming pentameric protein-lipid pores that allow ion transport. Also plays a role in the induction of apoptosis.</text>
</comment>
<evidence type="ECO:0000313" key="10">
    <source>
        <dbReference type="Proteomes" id="UP000124698"/>
    </source>
</evidence>
<proteinExistence type="inferred from homology"/>
<organism evidence="9 10">
    <name type="scientific">Infectious bronchitis virus</name>
    <dbReference type="NCBI Taxonomy" id="11120"/>
    <lineage>
        <taxon>Viruses</taxon>
        <taxon>Riboviria</taxon>
        <taxon>Orthornavirae</taxon>
        <taxon>Pisuviricota</taxon>
        <taxon>Pisoniviricetes</taxon>
        <taxon>Nidovirales</taxon>
        <taxon>Cornidovirineae</taxon>
        <taxon>Coronaviridae</taxon>
        <taxon>Orthocoronavirinae</taxon>
        <taxon>Gammacoronavirus</taxon>
        <taxon>Igacovirus</taxon>
        <taxon>Gammacoronavirus galli</taxon>
        <taxon>Avian coronavirus</taxon>
    </lineage>
</organism>
<evidence type="ECO:0000256" key="4">
    <source>
        <dbReference type="ARBA" id="ARBA00022870"/>
    </source>
</evidence>
<keyword evidence="1 7" id="KW-0812">Transmembrane</keyword>
<keyword evidence="9" id="KW-0946">Virion</keyword>
<dbReference type="InterPro" id="IPR005296">
    <property type="entry name" value="IBV_3C"/>
</dbReference>
<keyword evidence="9" id="KW-0261">Viral envelope protein</keyword>
<comment type="subunit">
    <text evidence="7">Homooligomer. Interacts with the M membrane protein in the budding compartment of the host cell, which is located between endoplasmic reticulum and the Golgi complex. The cytoplasmic tails of both proteins are important for this function. Interacts with Nucleoprotein.</text>
</comment>
<keyword evidence="6 7" id="KW-0472">Membrane</keyword>
<dbReference type="GO" id="GO:0044178">
    <property type="term" value="C:host cell Golgi membrane"/>
    <property type="evidence" value="ECO:0007669"/>
    <property type="project" value="UniProtKB-SubCell"/>
</dbReference>
<dbReference type="PROSITE" id="PS51926">
    <property type="entry name" value="COV_E"/>
    <property type="match status" value="1"/>
</dbReference>
<keyword evidence="4 7" id="KW-1043">Host membrane</keyword>
<feature type="transmembrane region" description="Helical" evidence="8">
    <location>
        <begin position="12"/>
        <end position="30"/>
    </location>
</feature>
<dbReference type="HAMAP" id="MF_04206">
    <property type="entry name" value="GAMMA_CORONA_E"/>
    <property type="match status" value="1"/>
</dbReference>
<evidence type="ECO:0000313" key="9">
    <source>
        <dbReference type="EMBL" id="ADI54958.1"/>
    </source>
</evidence>
<name>D7SCB0_9GAMC</name>
<gene>
    <name evidence="7" type="primary">E</name>
</gene>
<keyword evidence="5 7" id="KW-1133">Transmembrane helix</keyword>
<dbReference type="InterPro" id="IPR003873">
    <property type="entry name" value="E_protein_CoV"/>
</dbReference>
<evidence type="ECO:0000256" key="7">
    <source>
        <dbReference type="HAMAP-Rule" id="MF_04206"/>
    </source>
</evidence>
<dbReference type="EMBL" id="HM245924">
    <property type="protein sequence ID" value="ADI54958.1"/>
    <property type="molecule type" value="Genomic_RNA"/>
</dbReference>
<evidence type="ECO:0000256" key="2">
    <source>
        <dbReference type="ARBA" id="ARBA00022703"/>
    </source>
</evidence>
<evidence type="ECO:0000256" key="8">
    <source>
        <dbReference type="SAM" id="Phobius"/>
    </source>
</evidence>
<evidence type="ECO:0000256" key="1">
    <source>
        <dbReference type="ARBA" id="ARBA00022692"/>
    </source>
</evidence>
<comment type="similarity">
    <text evidence="7">Belongs to the gammacoronaviruses E protein family.</text>
</comment>
<accession>D7SCB0</accession>
<sequence>MNMLNKSLEENGSFLTAVYVFCGFVALYLLGRALQAFVQAADACCLFWYTWVVVPGVKGTAFVYKHTYGRKLNNPELEQVIVNEFPKNGWNNKNPANFQDVERHGKLYSDVERHGKLHS</sequence>
<comment type="subcellular location">
    <subcellularLocation>
        <location evidence="7">Host Golgi apparatus membrane</location>
        <topology evidence="7">Single-pass type III membrane protein</topology>
    </subcellularLocation>
    <text evidence="7">The cytoplasmic tail functions as a Golgi complex-targeting signal.</text>
</comment>
<keyword evidence="2 7" id="KW-0053">Apoptosis</keyword>
<dbReference type="GO" id="GO:0019031">
    <property type="term" value="C:viral envelope"/>
    <property type="evidence" value="ECO:0007669"/>
    <property type="project" value="UniProtKB-KW"/>
</dbReference>
<protein>
    <recommendedName>
        <fullName evidence="7">Envelope small membrane protein</fullName>
        <shortName evidence="7">E protein</shortName>
        <shortName evidence="7">sM protein</shortName>
    </recommendedName>
</protein>
<dbReference type="Pfam" id="PF03620">
    <property type="entry name" value="IBV_3C"/>
    <property type="match status" value="1"/>
</dbReference>
<evidence type="ECO:0000256" key="3">
    <source>
        <dbReference type="ARBA" id="ARBA00022812"/>
    </source>
</evidence>
<keyword evidence="3 7" id="KW-1040">Host Golgi apparatus</keyword>
<dbReference type="GO" id="GO:0140975">
    <property type="term" value="P:disruption of cellular anatomical structure in another organism"/>
    <property type="evidence" value="ECO:0007669"/>
    <property type="project" value="UniProtKB-UniRule"/>
</dbReference>
<evidence type="ECO:0000256" key="5">
    <source>
        <dbReference type="ARBA" id="ARBA00022989"/>
    </source>
</evidence>
<dbReference type="Proteomes" id="UP000124698">
    <property type="component" value="Genome"/>
</dbReference>
<dbReference type="GO" id="GO:0016020">
    <property type="term" value="C:membrane"/>
    <property type="evidence" value="ECO:0007669"/>
    <property type="project" value="UniProtKB-UniRule"/>
</dbReference>